<dbReference type="GeneID" id="95987116"/>
<keyword evidence="2" id="KW-1185">Reference proteome</keyword>
<name>A0ABR3Q3C2_9TREE</name>
<sequence>MNWLARAYAYVANTDAREDWAAEAFTLEKHMIITLAACEAENPATMANPRARAIVARTLALDDYPPPVDAAERTRVVGWLREFFDLQHVPGNYSRTLGTTLRAWYGLSPDARIVPPGGDEEEALARLAARAMQLFAASSPAPAGPLDALRGRFDVDHEVAMASARIDAAAELDATGVLDHTALFPPKGVVSPATHEQVKAEVVANLRLRRVQWEGEMAQVRGRELGDDERRAALREFLVKAAADRAKGDDSLKLWRAERAALA</sequence>
<dbReference type="EMBL" id="JBBXJM010000004">
    <property type="protein sequence ID" value="KAL1409240.1"/>
    <property type="molecule type" value="Genomic_DNA"/>
</dbReference>
<protein>
    <submittedName>
        <fullName evidence="1">Uncharacterized protein</fullName>
    </submittedName>
</protein>
<accession>A0ABR3Q3C2</accession>
<evidence type="ECO:0000313" key="1">
    <source>
        <dbReference type="EMBL" id="KAL1409240.1"/>
    </source>
</evidence>
<proteinExistence type="predicted"/>
<reference evidence="1 2" key="1">
    <citation type="submission" date="2023-08" db="EMBL/GenBank/DDBJ databases">
        <title>Annotated Genome Sequence of Vanrija albida AlHP1.</title>
        <authorList>
            <person name="Herzog R."/>
        </authorList>
    </citation>
    <scope>NUCLEOTIDE SEQUENCE [LARGE SCALE GENOMIC DNA]</scope>
    <source>
        <strain evidence="1 2">AlHP1</strain>
    </source>
</reference>
<comment type="caution">
    <text evidence="1">The sequence shown here is derived from an EMBL/GenBank/DDBJ whole genome shotgun (WGS) entry which is preliminary data.</text>
</comment>
<organism evidence="1 2">
    <name type="scientific">Vanrija albida</name>
    <dbReference type="NCBI Taxonomy" id="181172"/>
    <lineage>
        <taxon>Eukaryota</taxon>
        <taxon>Fungi</taxon>
        <taxon>Dikarya</taxon>
        <taxon>Basidiomycota</taxon>
        <taxon>Agaricomycotina</taxon>
        <taxon>Tremellomycetes</taxon>
        <taxon>Trichosporonales</taxon>
        <taxon>Trichosporonaceae</taxon>
        <taxon>Vanrija</taxon>
    </lineage>
</organism>
<dbReference type="Proteomes" id="UP001565368">
    <property type="component" value="Unassembled WGS sequence"/>
</dbReference>
<evidence type="ECO:0000313" key="2">
    <source>
        <dbReference type="Proteomes" id="UP001565368"/>
    </source>
</evidence>
<dbReference type="RefSeq" id="XP_069209184.1">
    <property type="nucleotide sequence ID" value="XM_069354542.1"/>
</dbReference>
<gene>
    <name evidence="1" type="ORF">Q8F55_006073</name>
</gene>